<comment type="caution">
    <text evidence="1">The sequence shown here is derived from an EMBL/GenBank/DDBJ whole genome shotgun (WGS) entry which is preliminary data.</text>
</comment>
<sequence>MKTIVIIGILLVGLSGQAMSMGHPHNVFAARKQLRSKPCVSNTKSKIRASAEWKPAVKTAKAAISERLLTVFTHLRPLRSY</sequence>
<proteinExistence type="predicted"/>
<keyword evidence="2" id="KW-1185">Reference proteome</keyword>
<evidence type="ECO:0000313" key="1">
    <source>
        <dbReference type="EMBL" id="MBD2700058.1"/>
    </source>
</evidence>
<evidence type="ECO:0000313" key="2">
    <source>
        <dbReference type="Proteomes" id="UP000598820"/>
    </source>
</evidence>
<organism evidence="1 2">
    <name type="scientific">Spirosoma profusum</name>
    <dbReference type="NCBI Taxonomy" id="2771354"/>
    <lineage>
        <taxon>Bacteria</taxon>
        <taxon>Pseudomonadati</taxon>
        <taxon>Bacteroidota</taxon>
        <taxon>Cytophagia</taxon>
        <taxon>Cytophagales</taxon>
        <taxon>Cytophagaceae</taxon>
        <taxon>Spirosoma</taxon>
    </lineage>
</organism>
<name>A0A926XTJ9_9BACT</name>
<accession>A0A926XTJ9</accession>
<gene>
    <name evidence="1" type="ORF">IC229_05390</name>
</gene>
<protein>
    <submittedName>
        <fullName evidence="1">Uncharacterized protein</fullName>
    </submittedName>
</protein>
<reference evidence="1" key="1">
    <citation type="submission" date="2020-09" db="EMBL/GenBank/DDBJ databases">
        <authorList>
            <person name="Kim M.K."/>
        </authorList>
    </citation>
    <scope>NUCLEOTIDE SEQUENCE</scope>
    <source>
        <strain evidence="1">BT702</strain>
    </source>
</reference>
<dbReference type="EMBL" id="JACWZY010000003">
    <property type="protein sequence ID" value="MBD2700058.1"/>
    <property type="molecule type" value="Genomic_DNA"/>
</dbReference>
<dbReference type="AlphaFoldDB" id="A0A926XTJ9"/>
<dbReference type="Proteomes" id="UP000598820">
    <property type="component" value="Unassembled WGS sequence"/>
</dbReference>
<dbReference type="RefSeq" id="WP_190885915.1">
    <property type="nucleotide sequence ID" value="NZ_JACWZY010000003.1"/>
</dbReference>